<dbReference type="PROSITE" id="PS51257">
    <property type="entry name" value="PROKAR_LIPOPROTEIN"/>
    <property type="match status" value="1"/>
</dbReference>
<name>A0ABY1QPJ2_9BURK</name>
<dbReference type="Pfam" id="PF13442">
    <property type="entry name" value="Cytochrome_CBB3"/>
    <property type="match status" value="1"/>
</dbReference>
<evidence type="ECO:0000256" key="1">
    <source>
        <dbReference type="ARBA" id="ARBA00022617"/>
    </source>
</evidence>
<dbReference type="RefSeq" id="WP_283444831.1">
    <property type="nucleotide sequence ID" value="NZ_FXUL01000025.1"/>
</dbReference>
<reference evidence="7 8" key="1">
    <citation type="submission" date="2017-05" db="EMBL/GenBank/DDBJ databases">
        <authorList>
            <person name="Varghese N."/>
            <person name="Submissions S."/>
        </authorList>
    </citation>
    <scope>NUCLEOTIDE SEQUENCE [LARGE SCALE GENOMIC DNA]</scope>
    <source>
        <strain evidence="7 8">DSM 26001</strain>
    </source>
</reference>
<dbReference type="PANTHER" id="PTHR35008:SF8">
    <property type="entry name" value="ALCOHOL DEHYDROGENASE CYTOCHROME C SUBUNIT"/>
    <property type="match status" value="1"/>
</dbReference>
<proteinExistence type="predicted"/>
<dbReference type="InterPro" id="IPR036909">
    <property type="entry name" value="Cyt_c-like_dom_sf"/>
</dbReference>
<evidence type="ECO:0000259" key="6">
    <source>
        <dbReference type="PROSITE" id="PS51007"/>
    </source>
</evidence>
<keyword evidence="2 4" id="KW-0479">Metal-binding</keyword>
<gene>
    <name evidence="7" type="ORF">SAMN06295970_12529</name>
</gene>
<dbReference type="Gene3D" id="1.10.760.10">
    <property type="entry name" value="Cytochrome c-like domain"/>
    <property type="match status" value="1"/>
</dbReference>
<evidence type="ECO:0000313" key="8">
    <source>
        <dbReference type="Proteomes" id="UP001158049"/>
    </source>
</evidence>
<evidence type="ECO:0000256" key="3">
    <source>
        <dbReference type="ARBA" id="ARBA00023004"/>
    </source>
</evidence>
<keyword evidence="5" id="KW-0732">Signal</keyword>
<feature type="domain" description="Cytochrome c" evidence="6">
    <location>
        <begin position="83"/>
        <end position="170"/>
    </location>
</feature>
<dbReference type="PROSITE" id="PS51007">
    <property type="entry name" value="CYTC"/>
    <property type="match status" value="1"/>
</dbReference>
<organism evidence="7 8">
    <name type="scientific">Noviherbaspirillum suwonense</name>
    <dbReference type="NCBI Taxonomy" id="1224511"/>
    <lineage>
        <taxon>Bacteria</taxon>
        <taxon>Pseudomonadati</taxon>
        <taxon>Pseudomonadota</taxon>
        <taxon>Betaproteobacteria</taxon>
        <taxon>Burkholderiales</taxon>
        <taxon>Oxalobacteraceae</taxon>
        <taxon>Noviherbaspirillum</taxon>
    </lineage>
</organism>
<keyword evidence="1 4" id="KW-0349">Heme</keyword>
<feature type="signal peptide" evidence="5">
    <location>
        <begin position="1"/>
        <end position="25"/>
    </location>
</feature>
<evidence type="ECO:0000256" key="2">
    <source>
        <dbReference type="ARBA" id="ARBA00022723"/>
    </source>
</evidence>
<dbReference type="EMBL" id="FXUL01000025">
    <property type="protein sequence ID" value="SMP76838.1"/>
    <property type="molecule type" value="Genomic_DNA"/>
</dbReference>
<dbReference type="SUPFAM" id="SSF46626">
    <property type="entry name" value="Cytochrome c"/>
    <property type="match status" value="1"/>
</dbReference>
<evidence type="ECO:0000256" key="5">
    <source>
        <dbReference type="SAM" id="SignalP"/>
    </source>
</evidence>
<dbReference type="InterPro" id="IPR051459">
    <property type="entry name" value="Cytochrome_c-type_DH"/>
</dbReference>
<dbReference type="Proteomes" id="UP001158049">
    <property type="component" value="Unassembled WGS sequence"/>
</dbReference>
<accession>A0ABY1QPJ2</accession>
<keyword evidence="3 4" id="KW-0408">Iron</keyword>
<dbReference type="PANTHER" id="PTHR35008">
    <property type="entry name" value="BLL4482 PROTEIN-RELATED"/>
    <property type="match status" value="1"/>
</dbReference>
<keyword evidence="8" id="KW-1185">Reference proteome</keyword>
<evidence type="ECO:0000256" key="4">
    <source>
        <dbReference type="PROSITE-ProRule" id="PRU00433"/>
    </source>
</evidence>
<feature type="chain" id="PRO_5047035741" evidence="5">
    <location>
        <begin position="26"/>
        <end position="215"/>
    </location>
</feature>
<dbReference type="InterPro" id="IPR009056">
    <property type="entry name" value="Cyt_c-like_dom"/>
</dbReference>
<evidence type="ECO:0000313" key="7">
    <source>
        <dbReference type="EMBL" id="SMP76838.1"/>
    </source>
</evidence>
<comment type="caution">
    <text evidence="7">The sequence shown here is derived from an EMBL/GenBank/DDBJ whole genome shotgun (WGS) entry which is preliminary data.</text>
</comment>
<sequence>MFTRDCRTGLAALGMLALSACGNLAGQGGAQPSSSGASQAVYAGDRPAAGIQYGIGAAASPAQVAAWNIDVQPDGSNLPAGSGSVAQGRALYAQACASCHGQQGEGKPMDRLVGGKGTLNSAAPVKTVGSYWPYATSVYDYIHRAMPFNAPGTLSPSDVYAATAYLLYMNGIVPENAVLDARTLPQVRMPNQDGFIGPDPRPDARNAACMKDCGR</sequence>
<protein>
    <submittedName>
        <fullName evidence="7">Cytochrome c</fullName>
    </submittedName>
</protein>